<feature type="transmembrane region" description="Helical" evidence="7">
    <location>
        <begin position="223"/>
        <end position="246"/>
    </location>
</feature>
<dbReference type="GO" id="GO:0022857">
    <property type="term" value="F:transmembrane transporter activity"/>
    <property type="evidence" value="ECO:0007669"/>
    <property type="project" value="InterPro"/>
</dbReference>
<dbReference type="GO" id="GO:0016020">
    <property type="term" value="C:membrane"/>
    <property type="evidence" value="ECO:0007669"/>
    <property type="project" value="UniProtKB-SubCell"/>
</dbReference>
<dbReference type="InterPro" id="IPR036259">
    <property type="entry name" value="MFS_trans_sf"/>
</dbReference>
<gene>
    <name evidence="9" type="ORF">LTR84_009866</name>
</gene>
<evidence type="ECO:0000256" key="5">
    <source>
        <dbReference type="ARBA" id="ARBA00023136"/>
    </source>
</evidence>
<feature type="transmembrane region" description="Helical" evidence="7">
    <location>
        <begin position="395"/>
        <end position="413"/>
    </location>
</feature>
<dbReference type="SUPFAM" id="SSF103473">
    <property type="entry name" value="MFS general substrate transporter"/>
    <property type="match status" value="1"/>
</dbReference>
<feature type="transmembrane region" description="Helical" evidence="7">
    <location>
        <begin position="158"/>
        <end position="178"/>
    </location>
</feature>
<accession>A0AAV9NLZ8</accession>
<evidence type="ECO:0000256" key="4">
    <source>
        <dbReference type="ARBA" id="ARBA00022989"/>
    </source>
</evidence>
<keyword evidence="3 7" id="KW-0812">Transmembrane</keyword>
<dbReference type="PROSITE" id="PS50850">
    <property type="entry name" value="MFS"/>
    <property type="match status" value="1"/>
</dbReference>
<feature type="transmembrane region" description="Helical" evidence="7">
    <location>
        <begin position="425"/>
        <end position="448"/>
    </location>
</feature>
<dbReference type="FunFam" id="1.20.1250.20:FF:000065">
    <property type="entry name" value="Putative MFS pantothenate transporter"/>
    <property type="match status" value="1"/>
</dbReference>
<comment type="caution">
    <text evidence="9">The sequence shown here is derived from an EMBL/GenBank/DDBJ whole genome shotgun (WGS) entry which is preliminary data.</text>
</comment>
<evidence type="ECO:0000313" key="10">
    <source>
        <dbReference type="Proteomes" id="UP001358417"/>
    </source>
</evidence>
<dbReference type="Gene3D" id="1.20.1250.20">
    <property type="entry name" value="MFS general substrate transporter like domains"/>
    <property type="match status" value="1"/>
</dbReference>
<evidence type="ECO:0000259" key="8">
    <source>
        <dbReference type="PROSITE" id="PS50850"/>
    </source>
</evidence>
<feature type="transmembrane region" description="Helical" evidence="7">
    <location>
        <begin position="334"/>
        <end position="353"/>
    </location>
</feature>
<organism evidence="9 10">
    <name type="scientific">Exophiala bonariae</name>
    <dbReference type="NCBI Taxonomy" id="1690606"/>
    <lineage>
        <taxon>Eukaryota</taxon>
        <taxon>Fungi</taxon>
        <taxon>Dikarya</taxon>
        <taxon>Ascomycota</taxon>
        <taxon>Pezizomycotina</taxon>
        <taxon>Eurotiomycetes</taxon>
        <taxon>Chaetothyriomycetidae</taxon>
        <taxon>Chaetothyriales</taxon>
        <taxon>Herpotrichiellaceae</taxon>
        <taxon>Exophiala</taxon>
    </lineage>
</organism>
<dbReference type="EMBL" id="JAVRRD010000004">
    <property type="protein sequence ID" value="KAK5059983.1"/>
    <property type="molecule type" value="Genomic_DNA"/>
</dbReference>
<sequence length="509" mass="57275">MGISNAESKRLDENLFAIPATTDAIGEKARSASTSSLEHDPVEDIDPKEERAFVWRLDLFFLSIGFASYLFKYLDQVNISNAYVSGMKEDLNLYGNQLNYFTTYFNIGYMVMLFPSCILISYVGPSVWLPLAEVIWGILTCCLSTVTKAEQVYGLRFLIGFFEATAWPAYFTMISQWYMPHEVALRMSIYNIAQPTGAMLSGAMQGALAENFNGVLGRAGWRWAFIINGACTILVALVAFIILPGYPERQNPLSKFYLKPRHIEIALARARRVKRKPQIGITPKTFLRALTFWQLWAFALAWPLGGNFTPTNFYNLWLKSLKNPDGTKKYGVGMLNYLPIIGQGAQLVAELLFSGFSDYFGTRFPFLMLHSAINITSLAILSVRPSNEHTYMAGWYLNYLGAVSMMLLCSWAVTNLQDEPQVRTLLFATGTFFAYLMNAFIPIAAFPAKEAPNWRIGAKLYLGFAVFSTFLFVGIFFAFKWEDKRKATKAVEDVSIEGPTTDIKDHGKA</sequence>
<dbReference type="InterPro" id="IPR011701">
    <property type="entry name" value="MFS"/>
</dbReference>
<comment type="similarity">
    <text evidence="6">Belongs to the major facilitator superfamily. Allantoate permease family.</text>
</comment>
<evidence type="ECO:0000256" key="6">
    <source>
        <dbReference type="ARBA" id="ARBA00037968"/>
    </source>
</evidence>
<evidence type="ECO:0000256" key="1">
    <source>
        <dbReference type="ARBA" id="ARBA00004141"/>
    </source>
</evidence>
<comment type="subcellular location">
    <subcellularLocation>
        <location evidence="1">Membrane</location>
        <topology evidence="1">Multi-pass membrane protein</topology>
    </subcellularLocation>
</comment>
<feature type="domain" description="Major facilitator superfamily (MFS) profile" evidence="8">
    <location>
        <begin position="61"/>
        <end position="486"/>
    </location>
</feature>
<keyword evidence="2" id="KW-0813">Transport</keyword>
<keyword evidence="5 7" id="KW-0472">Membrane</keyword>
<dbReference type="PANTHER" id="PTHR43791:SF64">
    <property type="entry name" value="MAJOR FACILITATOR SUPERFAMILY (MFS) PROFILE DOMAIN-CONTAINING PROTEIN"/>
    <property type="match status" value="1"/>
</dbReference>
<reference evidence="9 10" key="1">
    <citation type="submission" date="2023-08" db="EMBL/GenBank/DDBJ databases">
        <title>Black Yeasts Isolated from many extreme environments.</title>
        <authorList>
            <person name="Coleine C."/>
            <person name="Stajich J.E."/>
            <person name="Selbmann L."/>
        </authorList>
    </citation>
    <scope>NUCLEOTIDE SEQUENCE [LARGE SCALE GENOMIC DNA]</scope>
    <source>
        <strain evidence="9 10">CCFEE 5792</strain>
    </source>
</reference>
<keyword evidence="10" id="KW-1185">Reference proteome</keyword>
<feature type="transmembrane region" description="Helical" evidence="7">
    <location>
        <begin position="365"/>
        <end position="383"/>
    </location>
</feature>
<feature type="transmembrane region" description="Helical" evidence="7">
    <location>
        <begin position="98"/>
        <end position="121"/>
    </location>
</feature>
<keyword evidence="4 7" id="KW-1133">Transmembrane helix</keyword>
<name>A0AAV9NLZ8_9EURO</name>
<feature type="transmembrane region" description="Helical" evidence="7">
    <location>
        <begin position="460"/>
        <end position="479"/>
    </location>
</feature>
<dbReference type="Pfam" id="PF07690">
    <property type="entry name" value="MFS_1"/>
    <property type="match status" value="1"/>
</dbReference>
<feature type="transmembrane region" description="Helical" evidence="7">
    <location>
        <begin position="53"/>
        <end position="71"/>
    </location>
</feature>
<dbReference type="PANTHER" id="PTHR43791">
    <property type="entry name" value="PERMEASE-RELATED"/>
    <property type="match status" value="1"/>
</dbReference>
<dbReference type="AlphaFoldDB" id="A0AAV9NLZ8"/>
<evidence type="ECO:0000256" key="3">
    <source>
        <dbReference type="ARBA" id="ARBA00022692"/>
    </source>
</evidence>
<dbReference type="RefSeq" id="XP_064709804.1">
    <property type="nucleotide sequence ID" value="XM_064853405.1"/>
</dbReference>
<dbReference type="InterPro" id="IPR020846">
    <property type="entry name" value="MFS_dom"/>
</dbReference>
<evidence type="ECO:0000313" key="9">
    <source>
        <dbReference type="EMBL" id="KAK5059983.1"/>
    </source>
</evidence>
<dbReference type="Proteomes" id="UP001358417">
    <property type="component" value="Unassembled WGS sequence"/>
</dbReference>
<evidence type="ECO:0000256" key="7">
    <source>
        <dbReference type="SAM" id="Phobius"/>
    </source>
</evidence>
<dbReference type="GeneID" id="89978024"/>
<protein>
    <recommendedName>
        <fullName evidence="8">Major facilitator superfamily (MFS) profile domain-containing protein</fullName>
    </recommendedName>
</protein>
<evidence type="ECO:0000256" key="2">
    <source>
        <dbReference type="ARBA" id="ARBA00022448"/>
    </source>
</evidence>
<proteinExistence type="inferred from homology"/>